<keyword evidence="4" id="KW-0238">DNA-binding</keyword>
<name>A0A387BJM1_9MICO</name>
<organism evidence="7 8">
    <name type="scientific">Gryllotalpicola protaetiae</name>
    <dbReference type="NCBI Taxonomy" id="2419771"/>
    <lineage>
        <taxon>Bacteria</taxon>
        <taxon>Bacillati</taxon>
        <taxon>Actinomycetota</taxon>
        <taxon>Actinomycetes</taxon>
        <taxon>Micrococcales</taxon>
        <taxon>Microbacteriaceae</taxon>
        <taxon>Gryllotalpicola</taxon>
    </lineage>
</organism>
<dbReference type="InterPro" id="IPR001207">
    <property type="entry name" value="Transposase_mutator"/>
</dbReference>
<accession>A0A387BJM1</accession>
<proteinExistence type="inferred from homology"/>
<comment type="function">
    <text evidence="1">Required for the transposition of the insertion element.</text>
</comment>
<gene>
    <name evidence="7" type="ORF">D7I44_01610</name>
</gene>
<dbReference type="AlphaFoldDB" id="A0A387BJM1"/>
<keyword evidence="5" id="KW-0233">DNA recombination</keyword>
<feature type="region of interest" description="Disordered" evidence="6">
    <location>
        <begin position="340"/>
        <end position="359"/>
    </location>
</feature>
<dbReference type="NCBIfam" id="NF033544">
    <property type="entry name" value="transpos_IS1249"/>
    <property type="match status" value="1"/>
</dbReference>
<evidence type="ECO:0000256" key="2">
    <source>
        <dbReference type="ARBA" id="ARBA00010961"/>
    </source>
</evidence>
<protein>
    <submittedName>
        <fullName evidence="7">IS1249 family transposase</fullName>
    </submittedName>
</protein>
<keyword evidence="8" id="KW-1185">Reference proteome</keyword>
<sequence length="384" mass="43722">MARQKRGGHTPACLVVPNASNSTVCLICGSRLVKNGKTRAGTQRWRCPECGSSSVRRRDDVKRRHELAEFLTWLIGKHSQAEVGRGTGRSFRDRTAWCWDVQPRLGPVEPGHHQVLIDGVWIGTWCLLIAVTDKLQVLAWQWCARESIAAWQALLRQIPAPQVVVCDGGTGIATAVHTIWPNTKIQRCLFHVQLNIRQHLTMKPRTDAGRRLLSLAKALSEVREIDDAIDWQRHLDAWWRAHGHLTKERTYFRNGQWGFTHERLRKAWLLLRKLARSGTLFTYLEHGNMRTTSPLEGGINSQIHHILRTHRGMTEEHMKRAAEWFLTLHEIPITSAHQLIEPEPAPTPDDEPEAHDDLNLPALYDTGLDANEGLWQRTGWAGHG</sequence>
<evidence type="ECO:0000256" key="3">
    <source>
        <dbReference type="ARBA" id="ARBA00022578"/>
    </source>
</evidence>
<evidence type="ECO:0000256" key="6">
    <source>
        <dbReference type="SAM" id="MobiDB-lite"/>
    </source>
</evidence>
<comment type="similarity">
    <text evidence="2">Belongs to the transposase mutator family.</text>
</comment>
<evidence type="ECO:0000256" key="4">
    <source>
        <dbReference type="ARBA" id="ARBA00023125"/>
    </source>
</evidence>
<evidence type="ECO:0000313" key="7">
    <source>
        <dbReference type="EMBL" id="AYG02354.1"/>
    </source>
</evidence>
<dbReference type="KEGG" id="gry:D7I44_01610"/>
<keyword evidence="3" id="KW-0815">Transposition</keyword>
<dbReference type="Pfam" id="PF00872">
    <property type="entry name" value="Transposase_mut"/>
    <property type="match status" value="1"/>
</dbReference>
<evidence type="ECO:0000313" key="8">
    <source>
        <dbReference type="Proteomes" id="UP000275069"/>
    </source>
</evidence>
<dbReference type="InterPro" id="IPR048004">
    <property type="entry name" value="IS1249_transpos"/>
</dbReference>
<evidence type="ECO:0000256" key="5">
    <source>
        <dbReference type="ARBA" id="ARBA00023172"/>
    </source>
</evidence>
<reference evidence="7 8" key="1">
    <citation type="submission" date="2018-09" db="EMBL/GenBank/DDBJ databases">
        <title>Genome sequencing of strain 2DFW10M-5.</title>
        <authorList>
            <person name="Heo J."/>
            <person name="Kim S.-J."/>
            <person name="Kwon S.-W."/>
        </authorList>
    </citation>
    <scope>NUCLEOTIDE SEQUENCE [LARGE SCALE GENOMIC DNA]</scope>
    <source>
        <strain evidence="7 8">2DFW10M-5</strain>
    </source>
</reference>
<dbReference type="OrthoDB" id="9793302at2"/>
<evidence type="ECO:0000256" key="1">
    <source>
        <dbReference type="ARBA" id="ARBA00002190"/>
    </source>
</evidence>
<dbReference type="EMBL" id="CP032624">
    <property type="protein sequence ID" value="AYG02354.1"/>
    <property type="molecule type" value="Genomic_DNA"/>
</dbReference>
<dbReference type="Proteomes" id="UP000275069">
    <property type="component" value="Chromosome"/>
</dbReference>